<keyword evidence="11" id="KW-1185">Reference proteome</keyword>
<dbReference type="EMBL" id="LMAR01000053">
    <property type="protein sequence ID" value="KQK29122.1"/>
    <property type="molecule type" value="Genomic_DNA"/>
</dbReference>
<evidence type="ECO:0000313" key="11">
    <source>
        <dbReference type="Proteomes" id="UP000051562"/>
    </source>
</evidence>
<proteinExistence type="predicted"/>
<feature type="transmembrane region" description="Helical" evidence="8">
    <location>
        <begin position="235"/>
        <end position="256"/>
    </location>
</feature>
<evidence type="ECO:0000256" key="7">
    <source>
        <dbReference type="ARBA" id="ARBA00023136"/>
    </source>
</evidence>
<evidence type="ECO:0000256" key="6">
    <source>
        <dbReference type="ARBA" id="ARBA00022989"/>
    </source>
</evidence>
<keyword evidence="7 8" id="KW-0472">Membrane</keyword>
<feature type="transmembrane region" description="Helical" evidence="8">
    <location>
        <begin position="145"/>
        <end position="167"/>
    </location>
</feature>
<keyword evidence="3" id="KW-1003">Cell membrane</keyword>
<name>A0A0Q3SUN2_9HYPH</name>
<evidence type="ECO:0000313" key="10">
    <source>
        <dbReference type="EMBL" id="KQK29122.1"/>
    </source>
</evidence>
<dbReference type="Gene3D" id="1.20.1250.20">
    <property type="entry name" value="MFS general substrate transporter like domains"/>
    <property type="match status" value="2"/>
</dbReference>
<dbReference type="GO" id="GO:0005886">
    <property type="term" value="C:plasma membrane"/>
    <property type="evidence" value="ECO:0007669"/>
    <property type="project" value="UniProtKB-SubCell"/>
</dbReference>
<dbReference type="Proteomes" id="UP000051562">
    <property type="component" value="Unassembled WGS sequence"/>
</dbReference>
<evidence type="ECO:0000256" key="8">
    <source>
        <dbReference type="SAM" id="Phobius"/>
    </source>
</evidence>
<feature type="transmembrane region" description="Helical" evidence="8">
    <location>
        <begin position="263"/>
        <end position="281"/>
    </location>
</feature>
<comment type="subcellular location">
    <subcellularLocation>
        <location evidence="1">Cell inner membrane</location>
        <topology evidence="1">Multi-pass membrane protein</topology>
    </subcellularLocation>
</comment>
<dbReference type="NCBIfam" id="NF037955">
    <property type="entry name" value="mfs"/>
    <property type="match status" value="1"/>
</dbReference>
<evidence type="ECO:0000256" key="5">
    <source>
        <dbReference type="ARBA" id="ARBA00022692"/>
    </source>
</evidence>
<evidence type="ECO:0000256" key="2">
    <source>
        <dbReference type="ARBA" id="ARBA00022448"/>
    </source>
</evidence>
<feature type="transmembrane region" description="Helical" evidence="8">
    <location>
        <begin position="325"/>
        <end position="346"/>
    </location>
</feature>
<feature type="domain" description="Major facilitator superfamily (MFS) profile" evidence="9">
    <location>
        <begin position="1"/>
        <end position="375"/>
    </location>
</feature>
<feature type="transmembrane region" description="Helical" evidence="8">
    <location>
        <begin position="121"/>
        <end position="139"/>
    </location>
</feature>
<dbReference type="PANTHER" id="PTHR23522:SF10">
    <property type="entry name" value="3-PHENYLPROPIONIC ACID TRANSPORTER-RELATED"/>
    <property type="match status" value="1"/>
</dbReference>
<keyword evidence="4" id="KW-0997">Cell inner membrane</keyword>
<dbReference type="InterPro" id="IPR024989">
    <property type="entry name" value="MFS_assoc_dom"/>
</dbReference>
<reference evidence="10 11" key="1">
    <citation type="submission" date="2015-10" db="EMBL/GenBank/DDBJ databases">
        <title>Draft genome of Bosea thiooxidans.</title>
        <authorList>
            <person name="Wang X."/>
        </authorList>
    </citation>
    <scope>NUCLEOTIDE SEQUENCE [LARGE SCALE GENOMIC DNA]</scope>
    <source>
        <strain evidence="10 11">CGMCC 9174</strain>
    </source>
</reference>
<dbReference type="Pfam" id="PF12832">
    <property type="entry name" value="MFS_1_like"/>
    <property type="match status" value="1"/>
</dbReference>
<gene>
    <name evidence="10" type="ORF">ARD30_20125</name>
</gene>
<dbReference type="InterPro" id="IPR026032">
    <property type="entry name" value="HcaT-like"/>
</dbReference>
<dbReference type="PANTHER" id="PTHR23522">
    <property type="entry name" value="BLL5896 PROTEIN"/>
    <property type="match status" value="1"/>
</dbReference>
<accession>A0A0Q3SUN2</accession>
<evidence type="ECO:0000256" key="1">
    <source>
        <dbReference type="ARBA" id="ARBA00004429"/>
    </source>
</evidence>
<feature type="transmembrane region" description="Helical" evidence="8">
    <location>
        <begin position="352"/>
        <end position="373"/>
    </location>
</feature>
<keyword evidence="5 8" id="KW-0812">Transmembrane</keyword>
<evidence type="ECO:0000256" key="3">
    <source>
        <dbReference type="ARBA" id="ARBA00022475"/>
    </source>
</evidence>
<sequence length="376" mass="38424">MMYAAFGVASPFWPRFFETRGVTSQELGLLLALGTTVRLASGPLVARIADQLRARRMVLAICLAGAGLVALGLATAKGLALLLLISLCHAAALAPTTTLADALASRAADAPRENGGKAFEYGWVRGTGSAAFIVGTLFAGQIVGAAGLTSVVVLHPGLLVIAAFVVFRVSDITSDQQAAKGTITPVGGFSALIRIAVFRRLLLVAGLILGSHAMHDAFAVIRWNAAGVGPGTASLLWSLSVAAEVFVFFVVGPPIVARMGPAVAAAIAAVAGTLRWTIIALTTDLSMLALVQPLHGLTFALLHLAGMRILTQSVPPQLAATGQAIYALAAGGATALLTLAAGVLYARYNAGAFFVMSGLCLIALPLTLGLHAADKT</sequence>
<dbReference type="InterPro" id="IPR036259">
    <property type="entry name" value="MFS_trans_sf"/>
</dbReference>
<dbReference type="PROSITE" id="PS50850">
    <property type="entry name" value="MFS"/>
    <property type="match status" value="1"/>
</dbReference>
<dbReference type="GO" id="GO:0030395">
    <property type="term" value="F:lactose binding"/>
    <property type="evidence" value="ECO:0007669"/>
    <property type="project" value="TreeGrafter"/>
</dbReference>
<organism evidence="10 11">
    <name type="scientific">Bosea thiooxidans</name>
    <dbReference type="NCBI Taxonomy" id="53254"/>
    <lineage>
        <taxon>Bacteria</taxon>
        <taxon>Pseudomonadati</taxon>
        <taxon>Pseudomonadota</taxon>
        <taxon>Alphaproteobacteria</taxon>
        <taxon>Hyphomicrobiales</taxon>
        <taxon>Boseaceae</taxon>
        <taxon>Bosea</taxon>
    </lineage>
</organism>
<evidence type="ECO:0000259" key="9">
    <source>
        <dbReference type="PROSITE" id="PS50850"/>
    </source>
</evidence>
<feature type="transmembrane region" description="Helical" evidence="8">
    <location>
        <begin position="57"/>
        <end position="74"/>
    </location>
</feature>
<feature type="transmembrane region" description="Helical" evidence="8">
    <location>
        <begin position="80"/>
        <end position="100"/>
    </location>
</feature>
<comment type="caution">
    <text evidence="10">The sequence shown here is derived from an EMBL/GenBank/DDBJ whole genome shotgun (WGS) entry which is preliminary data.</text>
</comment>
<keyword evidence="2" id="KW-0813">Transport</keyword>
<dbReference type="InterPro" id="IPR020846">
    <property type="entry name" value="MFS_dom"/>
</dbReference>
<feature type="transmembrane region" description="Helical" evidence="8">
    <location>
        <begin position="201"/>
        <end position="223"/>
    </location>
</feature>
<feature type="transmembrane region" description="Helical" evidence="8">
    <location>
        <begin position="287"/>
        <end position="305"/>
    </location>
</feature>
<dbReference type="PIRSF" id="PIRSF004925">
    <property type="entry name" value="HcaT"/>
    <property type="match status" value="1"/>
</dbReference>
<protein>
    <recommendedName>
        <fullName evidence="9">Major facilitator superfamily (MFS) profile domain-containing protein</fullName>
    </recommendedName>
</protein>
<dbReference type="GO" id="GO:0015528">
    <property type="term" value="F:lactose:proton symporter activity"/>
    <property type="evidence" value="ECO:0007669"/>
    <property type="project" value="TreeGrafter"/>
</dbReference>
<evidence type="ECO:0000256" key="4">
    <source>
        <dbReference type="ARBA" id="ARBA00022519"/>
    </source>
</evidence>
<dbReference type="SUPFAM" id="SSF103473">
    <property type="entry name" value="MFS general substrate transporter"/>
    <property type="match status" value="1"/>
</dbReference>
<keyword evidence="6 8" id="KW-1133">Transmembrane helix</keyword>
<dbReference type="AlphaFoldDB" id="A0A0Q3SUN2"/>